<organism evidence="2 3">
    <name type="scientific">Panicum miliaceum</name>
    <name type="common">Proso millet</name>
    <name type="synonym">Broomcorn millet</name>
    <dbReference type="NCBI Taxonomy" id="4540"/>
    <lineage>
        <taxon>Eukaryota</taxon>
        <taxon>Viridiplantae</taxon>
        <taxon>Streptophyta</taxon>
        <taxon>Embryophyta</taxon>
        <taxon>Tracheophyta</taxon>
        <taxon>Spermatophyta</taxon>
        <taxon>Magnoliopsida</taxon>
        <taxon>Liliopsida</taxon>
        <taxon>Poales</taxon>
        <taxon>Poaceae</taxon>
        <taxon>PACMAD clade</taxon>
        <taxon>Panicoideae</taxon>
        <taxon>Panicodae</taxon>
        <taxon>Paniceae</taxon>
        <taxon>Panicinae</taxon>
        <taxon>Panicum</taxon>
        <taxon>Panicum sect. Panicum</taxon>
    </lineage>
</organism>
<dbReference type="Gene3D" id="1.20.1280.50">
    <property type="match status" value="1"/>
</dbReference>
<dbReference type="InterPro" id="IPR053197">
    <property type="entry name" value="F-box_SCFL_complex_component"/>
</dbReference>
<dbReference type="PROSITE" id="PS50181">
    <property type="entry name" value="FBOX"/>
    <property type="match status" value="1"/>
</dbReference>
<keyword evidence="3" id="KW-1185">Reference proteome</keyword>
<evidence type="ECO:0000313" key="2">
    <source>
        <dbReference type="EMBL" id="RLN33562.1"/>
    </source>
</evidence>
<dbReference type="SUPFAM" id="SSF81383">
    <property type="entry name" value="F-box domain"/>
    <property type="match status" value="1"/>
</dbReference>
<dbReference type="AlphaFoldDB" id="A0A3L6T5W6"/>
<dbReference type="PANTHER" id="PTHR34223:SF119">
    <property type="entry name" value="F-BOX DOMAIN-CONTAINING PROTEIN"/>
    <property type="match status" value="1"/>
</dbReference>
<sequence length="366" mass="41502">MPQTSGGKRAAVSGGGPDDGDRISALPDGVLHHILGFLPAHEAVRTSVLAPRWRRLWRCARRLRVTNLWRDGDSSQDGDDMRSFVNPLLLLRDHESTLDEVRFEFGPHSAHQIDIWIQHVLLFRARLLAVCLGLCDATLSGPPLVSRHLTGWSLGSDLELTAHPTLVTFRENLRWCPTFSNLNKLLLNESYAAIDMHSVVLILRNSPVLENLTLQLRECTKQQLGVDIYYNPMEKFDGISEHLKVVKVNCEEVDKRVFNILKFLSKLDIGVTLKRTRDRRKSVSIRSYYEHRFRTAYGRSFNLFGVIKSGTCPNAFLPSDLEDLLPWAHEDMASIVAAKCPVLNGGPKMADLLSHWEGRHLSKRHY</sequence>
<comment type="caution">
    <text evidence="2">The sequence shown here is derived from an EMBL/GenBank/DDBJ whole genome shotgun (WGS) entry which is preliminary data.</text>
</comment>
<accession>A0A3L6T5W6</accession>
<dbReference type="InterPro" id="IPR036047">
    <property type="entry name" value="F-box-like_dom_sf"/>
</dbReference>
<dbReference type="CDD" id="cd22160">
    <property type="entry name" value="F-box_AtFBL13-like"/>
    <property type="match status" value="1"/>
</dbReference>
<dbReference type="PANTHER" id="PTHR34223">
    <property type="entry name" value="OS11G0201299 PROTEIN"/>
    <property type="match status" value="1"/>
</dbReference>
<dbReference type="OrthoDB" id="695248at2759"/>
<dbReference type="EMBL" id="PQIB02000002">
    <property type="protein sequence ID" value="RLN33562.1"/>
    <property type="molecule type" value="Genomic_DNA"/>
</dbReference>
<protein>
    <submittedName>
        <fullName evidence="2">F-box family protein</fullName>
    </submittedName>
</protein>
<feature type="domain" description="F-box" evidence="1">
    <location>
        <begin position="20"/>
        <end position="72"/>
    </location>
</feature>
<evidence type="ECO:0000259" key="1">
    <source>
        <dbReference type="PROSITE" id="PS50181"/>
    </source>
</evidence>
<dbReference type="Pfam" id="PF00646">
    <property type="entry name" value="F-box"/>
    <property type="match status" value="1"/>
</dbReference>
<proteinExistence type="predicted"/>
<gene>
    <name evidence="2" type="ORF">C2845_PM03G20320</name>
</gene>
<reference evidence="3" key="1">
    <citation type="journal article" date="2019" name="Nat. Commun.">
        <title>The genome of broomcorn millet.</title>
        <authorList>
            <person name="Zou C."/>
            <person name="Miki D."/>
            <person name="Li D."/>
            <person name="Tang Q."/>
            <person name="Xiao L."/>
            <person name="Rajput S."/>
            <person name="Deng P."/>
            <person name="Jia W."/>
            <person name="Huang R."/>
            <person name="Zhang M."/>
            <person name="Sun Y."/>
            <person name="Hu J."/>
            <person name="Fu X."/>
            <person name="Schnable P.S."/>
            <person name="Li F."/>
            <person name="Zhang H."/>
            <person name="Feng B."/>
            <person name="Zhu X."/>
            <person name="Liu R."/>
            <person name="Schnable J.C."/>
            <person name="Zhu J.-K."/>
            <person name="Zhang H."/>
        </authorList>
    </citation>
    <scope>NUCLEOTIDE SEQUENCE [LARGE SCALE GENOMIC DNA]</scope>
</reference>
<dbReference type="InterPro" id="IPR053781">
    <property type="entry name" value="F-box_AtFBL13-like"/>
</dbReference>
<dbReference type="InterPro" id="IPR001810">
    <property type="entry name" value="F-box_dom"/>
</dbReference>
<name>A0A3L6T5W6_PANMI</name>
<evidence type="ECO:0000313" key="3">
    <source>
        <dbReference type="Proteomes" id="UP000275267"/>
    </source>
</evidence>
<dbReference type="STRING" id="4540.A0A3L6T5W6"/>
<dbReference type="Proteomes" id="UP000275267">
    <property type="component" value="Unassembled WGS sequence"/>
</dbReference>